<feature type="transmembrane region" description="Helical" evidence="1">
    <location>
        <begin position="104"/>
        <end position="123"/>
    </location>
</feature>
<dbReference type="AlphaFoldDB" id="A0A6M8HXP7"/>
<dbReference type="KEGG" id="lck:HN018_23270"/>
<organism evidence="2 3">
    <name type="scientific">Lichenicola cladoniae</name>
    <dbReference type="NCBI Taxonomy" id="1484109"/>
    <lineage>
        <taxon>Bacteria</taxon>
        <taxon>Pseudomonadati</taxon>
        <taxon>Pseudomonadota</taxon>
        <taxon>Alphaproteobacteria</taxon>
        <taxon>Acetobacterales</taxon>
        <taxon>Acetobacteraceae</taxon>
        <taxon>Lichenicola</taxon>
    </lineage>
</organism>
<dbReference type="EMBL" id="CP053709">
    <property type="protein sequence ID" value="QKE93110.1"/>
    <property type="molecule type" value="Genomic_DNA"/>
</dbReference>
<keyword evidence="2" id="KW-0614">Plasmid</keyword>
<feature type="transmembrane region" description="Helical" evidence="1">
    <location>
        <begin position="135"/>
        <end position="153"/>
    </location>
</feature>
<keyword evidence="1" id="KW-0812">Transmembrane</keyword>
<keyword evidence="1" id="KW-0472">Membrane</keyword>
<protein>
    <submittedName>
        <fullName evidence="2">Uncharacterized protein</fullName>
    </submittedName>
</protein>
<accession>A0A6M8HXP7</accession>
<geneLocation type="plasmid" evidence="2 3">
    <name>unnamed1</name>
</geneLocation>
<dbReference type="Proteomes" id="UP000500767">
    <property type="component" value="Plasmid unnamed1"/>
</dbReference>
<dbReference type="RefSeq" id="WP_171833915.1">
    <property type="nucleotide sequence ID" value="NZ_CP053709.1"/>
</dbReference>
<sequence length="183" mass="20399">MDLYPPQKPAKKEGGSKPSFFRRNWRRARFVAGGPIATIGLQEISGGAKLIDTLFGVVRGGPQADGRLKTNADGTIDLIATAFCFGVSVEEMVQRVRARREQTVRAAYTMFGLGCLSLLLWLYGVLQIRMNSGRILSAVEFLPFCVLFFLLAFKSGWMNWQLRTLRMGSAIAYLQTTEPFLPQ</sequence>
<evidence type="ECO:0000256" key="1">
    <source>
        <dbReference type="SAM" id="Phobius"/>
    </source>
</evidence>
<name>A0A6M8HXP7_9PROT</name>
<reference evidence="2 3" key="1">
    <citation type="journal article" date="2014" name="World J. Microbiol. Biotechnol.">
        <title>Biodiversity and physiological characteristics of Antarctic and Arctic lichens-associated bacteria.</title>
        <authorList>
            <person name="Lee Y.M."/>
            <person name="Kim E.H."/>
            <person name="Lee H.K."/>
            <person name="Hong S.G."/>
        </authorList>
    </citation>
    <scope>NUCLEOTIDE SEQUENCE [LARGE SCALE GENOMIC DNA]</scope>
    <source>
        <strain evidence="2 3">PAMC 26569</strain>
        <plasmid evidence="2">unnamed1</plasmid>
    </source>
</reference>
<evidence type="ECO:0000313" key="2">
    <source>
        <dbReference type="EMBL" id="QKE93110.1"/>
    </source>
</evidence>
<keyword evidence="1" id="KW-1133">Transmembrane helix</keyword>
<gene>
    <name evidence="2" type="ORF">HN018_23270</name>
</gene>
<proteinExistence type="predicted"/>
<keyword evidence="3" id="KW-1185">Reference proteome</keyword>
<evidence type="ECO:0000313" key="3">
    <source>
        <dbReference type="Proteomes" id="UP000500767"/>
    </source>
</evidence>